<feature type="disulfide bond" evidence="2">
    <location>
        <begin position="48"/>
        <end position="52"/>
    </location>
</feature>
<feature type="non-terminal residue" evidence="5">
    <location>
        <position position="90"/>
    </location>
</feature>
<sequence>SGSSSVVVFGGIDESLYSGPLRWVPVTHERFWQITIDSVALGDQVFACQDGCQAIVDTGTSVIAGHAEAMKGIQKAIGATADVYGLVIIP</sequence>
<dbReference type="InterPro" id="IPR001461">
    <property type="entry name" value="Aspartic_peptidase_A1"/>
</dbReference>
<proteinExistence type="inferred from homology"/>
<dbReference type="PRINTS" id="PR00792">
    <property type="entry name" value="PEPSIN"/>
</dbReference>
<dbReference type="Proteomes" id="UP000770717">
    <property type="component" value="Unassembled WGS sequence"/>
</dbReference>
<dbReference type="EMBL" id="WNTK01013187">
    <property type="protein sequence ID" value="KAG9462162.1"/>
    <property type="molecule type" value="Genomic_DNA"/>
</dbReference>
<organism evidence="5 6">
    <name type="scientific">Eleutherodactylus coqui</name>
    <name type="common">Puerto Rican coqui</name>
    <dbReference type="NCBI Taxonomy" id="57060"/>
    <lineage>
        <taxon>Eukaryota</taxon>
        <taxon>Metazoa</taxon>
        <taxon>Chordata</taxon>
        <taxon>Craniata</taxon>
        <taxon>Vertebrata</taxon>
        <taxon>Euteleostomi</taxon>
        <taxon>Amphibia</taxon>
        <taxon>Batrachia</taxon>
        <taxon>Anura</taxon>
        <taxon>Neobatrachia</taxon>
        <taxon>Hyloidea</taxon>
        <taxon>Eleutherodactylidae</taxon>
        <taxon>Eleutherodactylinae</taxon>
        <taxon>Eleutherodactylus</taxon>
        <taxon>Eleutherodactylus</taxon>
    </lineage>
</organism>
<keyword evidence="6" id="KW-1185">Reference proteome</keyword>
<evidence type="ECO:0000259" key="4">
    <source>
        <dbReference type="PROSITE" id="PS51767"/>
    </source>
</evidence>
<evidence type="ECO:0000256" key="1">
    <source>
        <dbReference type="ARBA" id="ARBA00007447"/>
    </source>
</evidence>
<dbReference type="InterPro" id="IPR001969">
    <property type="entry name" value="Aspartic_peptidase_AS"/>
</dbReference>
<gene>
    <name evidence="5" type="ORF">GDO78_014794</name>
</gene>
<dbReference type="InterPro" id="IPR021109">
    <property type="entry name" value="Peptidase_aspartic_dom_sf"/>
</dbReference>
<dbReference type="PANTHER" id="PTHR47966">
    <property type="entry name" value="BETA-SITE APP-CLEAVING ENZYME, ISOFORM A-RELATED"/>
    <property type="match status" value="1"/>
</dbReference>
<name>A0A8J6E6W2_ELECQ</name>
<comment type="caution">
    <text evidence="5">The sequence shown here is derived from an EMBL/GenBank/DDBJ whole genome shotgun (WGS) entry which is preliminary data.</text>
</comment>
<dbReference type="PANTHER" id="PTHR47966:SF82">
    <property type="entry name" value="PEPSIN A"/>
    <property type="match status" value="1"/>
</dbReference>
<dbReference type="GO" id="GO:0004190">
    <property type="term" value="F:aspartic-type endopeptidase activity"/>
    <property type="evidence" value="ECO:0007669"/>
    <property type="project" value="UniProtKB-KW"/>
</dbReference>
<accession>A0A8J6E6W2</accession>
<dbReference type="Pfam" id="PF00026">
    <property type="entry name" value="Asp"/>
    <property type="match status" value="1"/>
</dbReference>
<evidence type="ECO:0000313" key="6">
    <source>
        <dbReference type="Proteomes" id="UP000770717"/>
    </source>
</evidence>
<dbReference type="PROSITE" id="PS00141">
    <property type="entry name" value="ASP_PROTEASE"/>
    <property type="match status" value="1"/>
</dbReference>
<dbReference type="OrthoDB" id="771136at2759"/>
<evidence type="ECO:0000256" key="3">
    <source>
        <dbReference type="RuleBase" id="RU000454"/>
    </source>
</evidence>
<evidence type="ECO:0000256" key="2">
    <source>
        <dbReference type="PIRSR" id="PIRSR601461-2"/>
    </source>
</evidence>
<keyword evidence="3" id="KW-0645">Protease</keyword>
<feature type="domain" description="Peptidase A1" evidence="4">
    <location>
        <begin position="1"/>
        <end position="90"/>
    </location>
</feature>
<dbReference type="AlphaFoldDB" id="A0A8J6E6W2"/>
<keyword evidence="3" id="KW-0378">Hydrolase</keyword>
<keyword evidence="3" id="KW-0064">Aspartyl protease</keyword>
<dbReference type="InterPro" id="IPR033121">
    <property type="entry name" value="PEPTIDASE_A1"/>
</dbReference>
<reference evidence="5" key="1">
    <citation type="thesis" date="2020" institute="ProQuest LLC" country="789 East Eisenhower Parkway, Ann Arbor, MI, USA">
        <title>Comparative Genomics and Chromosome Evolution.</title>
        <authorList>
            <person name="Mudd A.B."/>
        </authorList>
    </citation>
    <scope>NUCLEOTIDE SEQUENCE</scope>
    <source>
        <strain evidence="5">HN-11 Male</strain>
        <tissue evidence="5">Kidney and liver</tissue>
    </source>
</reference>
<evidence type="ECO:0000313" key="5">
    <source>
        <dbReference type="EMBL" id="KAG9462162.1"/>
    </source>
</evidence>
<keyword evidence="2" id="KW-1015">Disulfide bond</keyword>
<dbReference type="PROSITE" id="PS51767">
    <property type="entry name" value="PEPTIDASE_A1"/>
    <property type="match status" value="1"/>
</dbReference>
<dbReference type="Gene3D" id="2.40.70.10">
    <property type="entry name" value="Acid Proteases"/>
    <property type="match status" value="1"/>
</dbReference>
<comment type="similarity">
    <text evidence="1 3">Belongs to the peptidase A1 family.</text>
</comment>
<protein>
    <recommendedName>
        <fullName evidence="4">Peptidase A1 domain-containing protein</fullName>
    </recommendedName>
</protein>
<dbReference type="SUPFAM" id="SSF50630">
    <property type="entry name" value="Acid proteases"/>
    <property type="match status" value="1"/>
</dbReference>
<dbReference type="GO" id="GO:0006508">
    <property type="term" value="P:proteolysis"/>
    <property type="evidence" value="ECO:0007669"/>
    <property type="project" value="UniProtKB-KW"/>
</dbReference>